<evidence type="ECO:0000313" key="2">
    <source>
        <dbReference type="Proteomes" id="UP000250321"/>
    </source>
</evidence>
<comment type="caution">
    <text evidence="1">The sequence shown here is derived from an EMBL/GenBank/DDBJ whole genome shotgun (WGS) entry which is preliminary data.</text>
</comment>
<dbReference type="AlphaFoldDB" id="A0A314UJQ5"/>
<keyword evidence="2" id="KW-1185">Reference proteome</keyword>
<name>A0A314UJQ5_PRUYE</name>
<accession>A0A314UJQ5</accession>
<evidence type="ECO:0000313" key="1">
    <source>
        <dbReference type="EMBL" id="PQM36694.1"/>
    </source>
</evidence>
<protein>
    <submittedName>
        <fullName evidence="1">Uncharacterized protein</fullName>
    </submittedName>
</protein>
<sequence>MLGSLVLHHPSPAAGAALGSLTSNHYLRLRALKINRHTGKKQAPLVTFGSQTHRLGTADLFPRQQVQYVPRRRRIVSKFQLFSQTTAPQ</sequence>
<reference evidence="1 2" key="1">
    <citation type="submission" date="2018-02" db="EMBL/GenBank/DDBJ databases">
        <title>Draft genome of wild Prunus yedoensis var. nudiflora.</title>
        <authorList>
            <person name="Baek S."/>
            <person name="Kim J.-H."/>
            <person name="Choi K."/>
            <person name="Kim G.-B."/>
            <person name="Cho A."/>
            <person name="Jang H."/>
            <person name="Shin C.-H."/>
            <person name="Yu H.-J."/>
            <person name="Mun J.-H."/>
        </authorList>
    </citation>
    <scope>NUCLEOTIDE SEQUENCE [LARGE SCALE GENOMIC DNA]</scope>
    <source>
        <strain evidence="2">cv. Jeju island</strain>
        <tissue evidence="1">Leaf</tissue>
    </source>
</reference>
<dbReference type="Proteomes" id="UP000250321">
    <property type="component" value="Unassembled WGS sequence"/>
</dbReference>
<dbReference type="EMBL" id="PJQY01003525">
    <property type="protein sequence ID" value="PQM36694.1"/>
    <property type="molecule type" value="Genomic_DNA"/>
</dbReference>
<organism evidence="1 2">
    <name type="scientific">Prunus yedoensis var. nudiflora</name>
    <dbReference type="NCBI Taxonomy" id="2094558"/>
    <lineage>
        <taxon>Eukaryota</taxon>
        <taxon>Viridiplantae</taxon>
        <taxon>Streptophyta</taxon>
        <taxon>Embryophyta</taxon>
        <taxon>Tracheophyta</taxon>
        <taxon>Spermatophyta</taxon>
        <taxon>Magnoliopsida</taxon>
        <taxon>eudicotyledons</taxon>
        <taxon>Gunneridae</taxon>
        <taxon>Pentapetalae</taxon>
        <taxon>rosids</taxon>
        <taxon>fabids</taxon>
        <taxon>Rosales</taxon>
        <taxon>Rosaceae</taxon>
        <taxon>Amygdaloideae</taxon>
        <taxon>Amygdaleae</taxon>
        <taxon>Prunus</taxon>
    </lineage>
</organism>
<proteinExistence type="predicted"/>
<gene>
    <name evidence="1" type="ORF">Pyn_40115</name>
</gene>